<dbReference type="EMBL" id="CP182909">
    <property type="protein sequence ID" value="XPM63055.1"/>
    <property type="molecule type" value="Genomic_DNA"/>
</dbReference>
<proteinExistence type="predicted"/>
<keyword evidence="2" id="KW-1185">Reference proteome</keyword>
<dbReference type="Proteomes" id="UP000095472">
    <property type="component" value="Chromosome"/>
</dbReference>
<keyword evidence="1" id="KW-0808">Transferase</keyword>
<gene>
    <name evidence="1" type="ORF">BH720_026940</name>
</gene>
<sequence>MARFWLLIITVAIATAEIVREYQAILPQHSQLRYCFEPEQGAAFARQKAVEEAQGELIGFLDDDNWYRLATGWWRLLASIRRIQKWAHTGANSRVF</sequence>
<protein>
    <submittedName>
        <fullName evidence="1">Glycosyltransferase</fullName>
        <ecNumber evidence="1">2.4.-.-</ecNumber>
    </submittedName>
</protein>
<reference evidence="1 2" key="1">
    <citation type="journal article" date="2016" name="Genome Announc.">
        <title>Draft Genome Sequence of the Thermotolerant Cyanobacterium Desertifilum sp. IPPAS B-1220.</title>
        <authorList>
            <person name="Mironov K.S."/>
            <person name="Sinetova M.A."/>
            <person name="Bolatkhan K."/>
            <person name="Zayadan B.K."/>
            <person name="Ustinova V.V."/>
            <person name="Kupriyanova E.V."/>
            <person name="Skrypnik A.N."/>
            <person name="Gogoleva N.E."/>
            <person name="Gogolev Y.V."/>
            <person name="Los D.A."/>
        </authorList>
    </citation>
    <scope>NUCLEOTIDE SEQUENCE [LARGE SCALE GENOMIC DNA]</scope>
    <source>
        <strain evidence="1 2">IPPAS B-1220</strain>
    </source>
</reference>
<keyword evidence="1" id="KW-0328">Glycosyltransferase</keyword>
<evidence type="ECO:0000313" key="1">
    <source>
        <dbReference type="EMBL" id="XPM63055.1"/>
    </source>
</evidence>
<evidence type="ECO:0000313" key="2">
    <source>
        <dbReference type="Proteomes" id="UP000095472"/>
    </source>
</evidence>
<dbReference type="EC" id="2.4.-.-" evidence="1"/>
<accession>A0ACD5GQF4</accession>
<name>A0ACD5GQF4_9CYAN</name>
<organism evidence="1 2">
    <name type="scientific">Desertifilum tharense IPPAS B-1220</name>
    <dbReference type="NCBI Taxonomy" id="1781255"/>
    <lineage>
        <taxon>Bacteria</taxon>
        <taxon>Bacillati</taxon>
        <taxon>Cyanobacteriota</taxon>
        <taxon>Cyanophyceae</taxon>
        <taxon>Desertifilales</taxon>
        <taxon>Desertifilaceae</taxon>
        <taxon>Desertifilum</taxon>
    </lineage>
</organism>